<evidence type="ECO:0000313" key="1">
    <source>
        <dbReference type="EMBL" id="KAK4268021.1"/>
    </source>
</evidence>
<keyword evidence="2" id="KW-1185">Reference proteome</keyword>
<dbReference type="Proteomes" id="UP001293593">
    <property type="component" value="Unassembled WGS sequence"/>
</dbReference>
<proteinExistence type="predicted"/>
<gene>
    <name evidence="1" type="ORF">QN277_024728</name>
</gene>
<comment type="caution">
    <text evidence="1">The sequence shown here is derived from an EMBL/GenBank/DDBJ whole genome shotgun (WGS) entry which is preliminary data.</text>
</comment>
<dbReference type="AlphaFoldDB" id="A0AAE1JFF7"/>
<sequence length="87" mass="9872">MLASHTMESLYMLGSLSAPPLISGRRLIVASGESVNQLLSSGLPCGYMKRLEHYFERDRGRSKRFRFCISESLSHVLIQSWIQKQAN</sequence>
<evidence type="ECO:0000313" key="2">
    <source>
        <dbReference type="Proteomes" id="UP001293593"/>
    </source>
</evidence>
<protein>
    <submittedName>
        <fullName evidence="1">Uncharacterized protein</fullName>
    </submittedName>
</protein>
<name>A0AAE1JFF7_9FABA</name>
<organism evidence="1 2">
    <name type="scientific">Acacia crassicarpa</name>
    <name type="common">northern wattle</name>
    <dbReference type="NCBI Taxonomy" id="499986"/>
    <lineage>
        <taxon>Eukaryota</taxon>
        <taxon>Viridiplantae</taxon>
        <taxon>Streptophyta</taxon>
        <taxon>Embryophyta</taxon>
        <taxon>Tracheophyta</taxon>
        <taxon>Spermatophyta</taxon>
        <taxon>Magnoliopsida</taxon>
        <taxon>eudicotyledons</taxon>
        <taxon>Gunneridae</taxon>
        <taxon>Pentapetalae</taxon>
        <taxon>rosids</taxon>
        <taxon>fabids</taxon>
        <taxon>Fabales</taxon>
        <taxon>Fabaceae</taxon>
        <taxon>Caesalpinioideae</taxon>
        <taxon>mimosoid clade</taxon>
        <taxon>Acacieae</taxon>
        <taxon>Acacia</taxon>
    </lineage>
</organism>
<dbReference type="EMBL" id="JAWXYG010000007">
    <property type="protein sequence ID" value="KAK4268021.1"/>
    <property type="molecule type" value="Genomic_DNA"/>
</dbReference>
<reference evidence="1" key="1">
    <citation type="submission" date="2023-10" db="EMBL/GenBank/DDBJ databases">
        <title>Chromosome-level genome of the transformable northern wattle, Acacia crassicarpa.</title>
        <authorList>
            <person name="Massaro I."/>
            <person name="Sinha N.R."/>
            <person name="Poethig S."/>
            <person name="Leichty A.R."/>
        </authorList>
    </citation>
    <scope>NUCLEOTIDE SEQUENCE</scope>
    <source>
        <strain evidence="1">Acra3RX</strain>
        <tissue evidence="1">Leaf</tissue>
    </source>
</reference>
<accession>A0AAE1JFF7</accession>